<dbReference type="Pfam" id="PF00078">
    <property type="entry name" value="RVT_1"/>
    <property type="match status" value="1"/>
</dbReference>
<sequence>MTKPYSSHRFIANCLNAGNLKMKVKIQMKRGDEEKVAFYTDQVTYCYTKMPFGLKSAGATYQILVDAAFQSHIRRNFKAYVDGMVIKINDEKLLLADIAKKFDNLRKINMKLNPKKCSFDVKEGKFLGYTVTFEGIRANPNKTRALADLQTPRTLKEWQSLSRKLATLNRFLAKLAERSLSFLNIL</sequence>
<dbReference type="PANTHER" id="PTHR24559:SF444">
    <property type="entry name" value="REVERSE TRANSCRIPTASE DOMAIN-CONTAINING PROTEIN"/>
    <property type="match status" value="1"/>
</dbReference>
<feature type="domain" description="Reverse transcriptase" evidence="1">
    <location>
        <begin position="25"/>
        <end position="131"/>
    </location>
</feature>
<dbReference type="AlphaFoldDB" id="A0A6L2LKW3"/>
<dbReference type="Gene3D" id="3.10.10.10">
    <property type="entry name" value="HIV Type 1 Reverse Transcriptase, subunit A, domain 1"/>
    <property type="match status" value="1"/>
</dbReference>
<keyword evidence="2" id="KW-0548">Nucleotidyltransferase</keyword>
<dbReference type="InterPro" id="IPR043128">
    <property type="entry name" value="Rev_trsase/Diguanyl_cyclase"/>
</dbReference>
<dbReference type="InterPro" id="IPR043502">
    <property type="entry name" value="DNA/RNA_pol_sf"/>
</dbReference>
<evidence type="ECO:0000313" key="2">
    <source>
        <dbReference type="EMBL" id="GEU61770.1"/>
    </source>
</evidence>
<gene>
    <name evidence="2" type="ORF">Tci_033748</name>
</gene>
<accession>A0A6L2LKW3</accession>
<evidence type="ECO:0000259" key="1">
    <source>
        <dbReference type="Pfam" id="PF00078"/>
    </source>
</evidence>
<dbReference type="Gene3D" id="3.30.70.270">
    <property type="match status" value="1"/>
</dbReference>
<protein>
    <submittedName>
        <fullName evidence="2">Reverse transcriptase domain-containing protein</fullName>
    </submittedName>
</protein>
<proteinExistence type="predicted"/>
<keyword evidence="2" id="KW-0695">RNA-directed DNA polymerase</keyword>
<dbReference type="EMBL" id="BKCJ010004560">
    <property type="protein sequence ID" value="GEU61770.1"/>
    <property type="molecule type" value="Genomic_DNA"/>
</dbReference>
<name>A0A6L2LKW3_TANCI</name>
<dbReference type="GO" id="GO:0003964">
    <property type="term" value="F:RNA-directed DNA polymerase activity"/>
    <property type="evidence" value="ECO:0007669"/>
    <property type="project" value="UniProtKB-KW"/>
</dbReference>
<dbReference type="PANTHER" id="PTHR24559">
    <property type="entry name" value="TRANSPOSON TY3-I GAG-POL POLYPROTEIN"/>
    <property type="match status" value="1"/>
</dbReference>
<organism evidence="2">
    <name type="scientific">Tanacetum cinerariifolium</name>
    <name type="common">Dalmatian daisy</name>
    <name type="synonym">Chrysanthemum cinerariifolium</name>
    <dbReference type="NCBI Taxonomy" id="118510"/>
    <lineage>
        <taxon>Eukaryota</taxon>
        <taxon>Viridiplantae</taxon>
        <taxon>Streptophyta</taxon>
        <taxon>Embryophyta</taxon>
        <taxon>Tracheophyta</taxon>
        <taxon>Spermatophyta</taxon>
        <taxon>Magnoliopsida</taxon>
        <taxon>eudicotyledons</taxon>
        <taxon>Gunneridae</taxon>
        <taxon>Pentapetalae</taxon>
        <taxon>asterids</taxon>
        <taxon>campanulids</taxon>
        <taxon>Asterales</taxon>
        <taxon>Asteraceae</taxon>
        <taxon>Asteroideae</taxon>
        <taxon>Anthemideae</taxon>
        <taxon>Anthemidinae</taxon>
        <taxon>Tanacetum</taxon>
    </lineage>
</organism>
<reference evidence="2" key="1">
    <citation type="journal article" date="2019" name="Sci. Rep.">
        <title>Draft genome of Tanacetum cinerariifolium, the natural source of mosquito coil.</title>
        <authorList>
            <person name="Yamashiro T."/>
            <person name="Shiraishi A."/>
            <person name="Satake H."/>
            <person name="Nakayama K."/>
        </authorList>
    </citation>
    <scope>NUCLEOTIDE SEQUENCE</scope>
</reference>
<dbReference type="CDD" id="cd01647">
    <property type="entry name" value="RT_LTR"/>
    <property type="match status" value="1"/>
</dbReference>
<comment type="caution">
    <text evidence="2">The sequence shown here is derived from an EMBL/GenBank/DDBJ whole genome shotgun (WGS) entry which is preliminary data.</text>
</comment>
<dbReference type="InterPro" id="IPR053134">
    <property type="entry name" value="RNA-dir_DNA_polymerase"/>
</dbReference>
<keyword evidence="2" id="KW-0808">Transferase</keyword>
<dbReference type="SUPFAM" id="SSF56672">
    <property type="entry name" value="DNA/RNA polymerases"/>
    <property type="match status" value="1"/>
</dbReference>
<dbReference type="InterPro" id="IPR000477">
    <property type="entry name" value="RT_dom"/>
</dbReference>